<dbReference type="SUPFAM" id="SSF52172">
    <property type="entry name" value="CheY-like"/>
    <property type="match status" value="1"/>
</dbReference>
<dbReference type="SUPFAM" id="SSF55073">
    <property type="entry name" value="Nucleotide cyclase"/>
    <property type="match status" value="1"/>
</dbReference>
<dbReference type="GO" id="GO:0000160">
    <property type="term" value="P:phosphorelay signal transduction system"/>
    <property type="evidence" value="ECO:0007669"/>
    <property type="project" value="InterPro"/>
</dbReference>
<protein>
    <recommendedName>
        <fullName evidence="1">diguanylate cyclase</fullName>
        <ecNumber evidence="1">2.7.7.65</ecNumber>
    </recommendedName>
</protein>
<feature type="domain" description="GGDEF" evidence="5">
    <location>
        <begin position="171"/>
        <end position="313"/>
    </location>
</feature>
<dbReference type="InterPro" id="IPR000160">
    <property type="entry name" value="GGDEF_dom"/>
</dbReference>
<feature type="modified residue" description="4-aspartylphosphate" evidence="3">
    <location>
        <position position="51"/>
    </location>
</feature>
<sequence>MKILLVEDSRSLAAVIGSRLESFGNEVTLAENGQIGFDKFVQASFDLILMDIEMPVMNGFEATTRIRAHEARQPWAWTPILFLTASDTSDNIVTAIEAGGDDFIAKTVPEPVLQAKMKAMARIATLRRRLAVANARLSEQASRDGLTGLYNRRHMDLRLDAAWEQAVNRGKPFALLILDIDNFKKYNDHYGHQTGDDCLRAVAAAIAKAVAEGNAPEETEHAFAARYGGEEFVVVLPFAAHAAYEAVAVRVLAGIRALAIEHLDNAGIGTVTVSVGGAYQTRAAGRIADLFRCADQRLYRAKGNGRNQAVLAG</sequence>
<dbReference type="InterPro" id="IPR029787">
    <property type="entry name" value="Nucleotide_cyclase"/>
</dbReference>
<evidence type="ECO:0000256" key="3">
    <source>
        <dbReference type="PROSITE-ProRule" id="PRU00169"/>
    </source>
</evidence>
<evidence type="ECO:0000259" key="4">
    <source>
        <dbReference type="PROSITE" id="PS50110"/>
    </source>
</evidence>
<dbReference type="FunFam" id="3.30.70.270:FF:000001">
    <property type="entry name" value="Diguanylate cyclase domain protein"/>
    <property type="match status" value="1"/>
</dbReference>
<dbReference type="Pfam" id="PF00072">
    <property type="entry name" value="Response_reg"/>
    <property type="match status" value="1"/>
</dbReference>
<dbReference type="Proteomes" id="UP000295443">
    <property type="component" value="Unassembled WGS sequence"/>
</dbReference>
<comment type="catalytic activity">
    <reaction evidence="2">
        <text>2 GTP = 3',3'-c-di-GMP + 2 diphosphate</text>
        <dbReference type="Rhea" id="RHEA:24898"/>
        <dbReference type="ChEBI" id="CHEBI:33019"/>
        <dbReference type="ChEBI" id="CHEBI:37565"/>
        <dbReference type="ChEBI" id="CHEBI:58805"/>
        <dbReference type="EC" id="2.7.7.65"/>
    </reaction>
</comment>
<dbReference type="EMBL" id="SJZB01000032">
    <property type="protein sequence ID" value="TCJ14983.1"/>
    <property type="molecule type" value="Genomic_DNA"/>
</dbReference>
<dbReference type="GO" id="GO:0052621">
    <property type="term" value="F:diguanylate cyclase activity"/>
    <property type="evidence" value="ECO:0007669"/>
    <property type="project" value="UniProtKB-EC"/>
</dbReference>
<feature type="domain" description="Response regulatory" evidence="4">
    <location>
        <begin position="2"/>
        <end position="121"/>
    </location>
</feature>
<keyword evidence="3" id="KW-0597">Phosphoprotein</keyword>
<dbReference type="PANTHER" id="PTHR45138">
    <property type="entry name" value="REGULATORY COMPONENTS OF SENSORY TRANSDUCTION SYSTEM"/>
    <property type="match status" value="1"/>
</dbReference>
<dbReference type="GO" id="GO:1902201">
    <property type="term" value="P:negative regulation of bacterial-type flagellum-dependent cell motility"/>
    <property type="evidence" value="ECO:0007669"/>
    <property type="project" value="TreeGrafter"/>
</dbReference>
<dbReference type="PANTHER" id="PTHR45138:SF9">
    <property type="entry name" value="DIGUANYLATE CYCLASE DGCM-RELATED"/>
    <property type="match status" value="1"/>
</dbReference>
<evidence type="ECO:0000256" key="1">
    <source>
        <dbReference type="ARBA" id="ARBA00012528"/>
    </source>
</evidence>
<dbReference type="InterPro" id="IPR050469">
    <property type="entry name" value="Diguanylate_Cyclase"/>
</dbReference>
<accession>A0A4R1BD57</accession>
<dbReference type="RefSeq" id="WP_131446720.1">
    <property type="nucleotide sequence ID" value="NZ_SJZB01000032.1"/>
</dbReference>
<dbReference type="Gene3D" id="3.40.50.2300">
    <property type="match status" value="1"/>
</dbReference>
<proteinExistence type="predicted"/>
<dbReference type="CDD" id="cd01949">
    <property type="entry name" value="GGDEF"/>
    <property type="match status" value="1"/>
</dbReference>
<dbReference type="EC" id="2.7.7.65" evidence="1"/>
<dbReference type="Pfam" id="PF00990">
    <property type="entry name" value="GGDEF"/>
    <property type="match status" value="1"/>
</dbReference>
<dbReference type="AlphaFoldDB" id="A0A4R1BD57"/>
<dbReference type="SMART" id="SM00448">
    <property type="entry name" value="REC"/>
    <property type="match status" value="1"/>
</dbReference>
<comment type="caution">
    <text evidence="6">The sequence shown here is derived from an EMBL/GenBank/DDBJ whole genome shotgun (WGS) entry which is preliminary data.</text>
</comment>
<evidence type="ECO:0000256" key="2">
    <source>
        <dbReference type="ARBA" id="ARBA00034247"/>
    </source>
</evidence>
<dbReference type="GO" id="GO:0043709">
    <property type="term" value="P:cell adhesion involved in single-species biofilm formation"/>
    <property type="evidence" value="ECO:0007669"/>
    <property type="project" value="TreeGrafter"/>
</dbReference>
<evidence type="ECO:0000313" key="6">
    <source>
        <dbReference type="EMBL" id="TCJ14983.1"/>
    </source>
</evidence>
<dbReference type="SMART" id="SM00267">
    <property type="entry name" value="GGDEF"/>
    <property type="match status" value="1"/>
</dbReference>
<keyword evidence="7" id="KW-1185">Reference proteome</keyword>
<dbReference type="Gene3D" id="3.30.70.270">
    <property type="match status" value="1"/>
</dbReference>
<organism evidence="6 7">
    <name type="scientific">Parasulfuritortus cantonensis</name>
    <dbReference type="NCBI Taxonomy" id="2528202"/>
    <lineage>
        <taxon>Bacteria</taxon>
        <taxon>Pseudomonadati</taxon>
        <taxon>Pseudomonadota</taxon>
        <taxon>Betaproteobacteria</taxon>
        <taxon>Nitrosomonadales</taxon>
        <taxon>Thiobacillaceae</taxon>
        <taxon>Parasulfuritortus</taxon>
    </lineage>
</organism>
<dbReference type="GO" id="GO:0005886">
    <property type="term" value="C:plasma membrane"/>
    <property type="evidence" value="ECO:0007669"/>
    <property type="project" value="TreeGrafter"/>
</dbReference>
<gene>
    <name evidence="6" type="ORF">EZJ19_08885</name>
</gene>
<dbReference type="InterPro" id="IPR043128">
    <property type="entry name" value="Rev_trsase/Diguanyl_cyclase"/>
</dbReference>
<evidence type="ECO:0000313" key="7">
    <source>
        <dbReference type="Proteomes" id="UP000295443"/>
    </source>
</evidence>
<name>A0A4R1BD57_9PROT</name>
<dbReference type="PROSITE" id="PS50887">
    <property type="entry name" value="GGDEF"/>
    <property type="match status" value="1"/>
</dbReference>
<dbReference type="InterPro" id="IPR011006">
    <property type="entry name" value="CheY-like_superfamily"/>
</dbReference>
<dbReference type="InterPro" id="IPR001789">
    <property type="entry name" value="Sig_transdc_resp-reg_receiver"/>
</dbReference>
<reference evidence="6 7" key="1">
    <citation type="submission" date="2019-03" db="EMBL/GenBank/DDBJ databases">
        <title>Genome sequence of Thiobacillaceae bacterium LSR1, a sulfur-oxidizing bacterium isolated from freshwater sediment.</title>
        <authorList>
            <person name="Li S."/>
        </authorList>
    </citation>
    <scope>NUCLEOTIDE SEQUENCE [LARGE SCALE GENOMIC DNA]</scope>
    <source>
        <strain evidence="6 7">LSR1</strain>
    </source>
</reference>
<dbReference type="PROSITE" id="PS50110">
    <property type="entry name" value="RESPONSE_REGULATORY"/>
    <property type="match status" value="1"/>
</dbReference>
<dbReference type="CDD" id="cd17546">
    <property type="entry name" value="REC_hyHK_CKI1_RcsC-like"/>
    <property type="match status" value="1"/>
</dbReference>
<dbReference type="OrthoDB" id="9813903at2"/>
<evidence type="ECO:0000259" key="5">
    <source>
        <dbReference type="PROSITE" id="PS50887"/>
    </source>
</evidence>
<dbReference type="NCBIfam" id="TIGR00254">
    <property type="entry name" value="GGDEF"/>
    <property type="match status" value="1"/>
</dbReference>